<gene>
    <name evidence="7" type="primary">LOC110090271</name>
</gene>
<feature type="domain" description="C-type lectin" evidence="5">
    <location>
        <begin position="36"/>
        <end position="158"/>
    </location>
</feature>
<dbReference type="PROSITE" id="PS00615">
    <property type="entry name" value="C_TYPE_LECTIN_1"/>
    <property type="match status" value="1"/>
</dbReference>
<evidence type="ECO:0000256" key="1">
    <source>
        <dbReference type="ARBA" id="ARBA00004613"/>
    </source>
</evidence>
<dbReference type="InterPro" id="IPR050111">
    <property type="entry name" value="C-type_lectin/snaclec_domain"/>
</dbReference>
<dbReference type="SMART" id="SM00034">
    <property type="entry name" value="CLECT"/>
    <property type="match status" value="1"/>
</dbReference>
<protein>
    <submittedName>
        <fullName evidence="7">C-type lectin BpLec-like</fullName>
    </submittedName>
</protein>
<sequence length="162" mass="18491">MRSPSPFPLSFLRVLALGYFLQGANAASCPGGWMAYNNHCYGLFYEKLTWKAAEAECQGYGINGHLASILSWAENEVVSSHITNNHKNIKYVWIGLHNVMRMKVFKWTDRSPKKYTAWADFEPAYSVLAKVCVHLLNYKEYKQWASVKCGEKASYLCKFTST</sequence>
<keyword evidence="3" id="KW-1015">Disulfide bond</keyword>
<proteinExistence type="predicted"/>
<organism evidence="6 7">
    <name type="scientific">Pogona vitticeps</name>
    <name type="common">central bearded dragon</name>
    <dbReference type="NCBI Taxonomy" id="103695"/>
    <lineage>
        <taxon>Eukaryota</taxon>
        <taxon>Metazoa</taxon>
        <taxon>Chordata</taxon>
        <taxon>Craniata</taxon>
        <taxon>Vertebrata</taxon>
        <taxon>Euteleostomi</taxon>
        <taxon>Lepidosauria</taxon>
        <taxon>Squamata</taxon>
        <taxon>Bifurcata</taxon>
        <taxon>Unidentata</taxon>
        <taxon>Episquamata</taxon>
        <taxon>Toxicofera</taxon>
        <taxon>Iguania</taxon>
        <taxon>Acrodonta</taxon>
        <taxon>Agamidae</taxon>
        <taxon>Amphibolurinae</taxon>
        <taxon>Pogona</taxon>
    </lineage>
</organism>
<evidence type="ECO:0000256" key="3">
    <source>
        <dbReference type="ARBA" id="ARBA00023157"/>
    </source>
</evidence>
<reference evidence="7" key="1">
    <citation type="submission" date="2025-08" db="UniProtKB">
        <authorList>
            <consortium name="RefSeq"/>
        </authorList>
    </citation>
    <scope>IDENTIFICATION</scope>
</reference>
<dbReference type="PRINTS" id="PR01504">
    <property type="entry name" value="PNCREATITSAP"/>
</dbReference>
<dbReference type="Proteomes" id="UP001652642">
    <property type="component" value="Chromosome 5"/>
</dbReference>
<evidence type="ECO:0000313" key="6">
    <source>
        <dbReference type="Proteomes" id="UP001652642"/>
    </source>
</evidence>
<evidence type="ECO:0000259" key="5">
    <source>
        <dbReference type="PROSITE" id="PS50041"/>
    </source>
</evidence>
<evidence type="ECO:0000313" key="7">
    <source>
        <dbReference type="RefSeq" id="XP_072858055.1"/>
    </source>
</evidence>
<dbReference type="SUPFAM" id="SSF56436">
    <property type="entry name" value="C-type lectin-like"/>
    <property type="match status" value="1"/>
</dbReference>
<dbReference type="RefSeq" id="XP_072858055.1">
    <property type="nucleotide sequence ID" value="XM_073001954.1"/>
</dbReference>
<dbReference type="InterPro" id="IPR001304">
    <property type="entry name" value="C-type_lectin-like"/>
</dbReference>
<accession>A0ABM5GK74</accession>
<feature type="chain" id="PRO_5047358660" evidence="4">
    <location>
        <begin position="27"/>
        <end position="162"/>
    </location>
</feature>
<feature type="signal peptide" evidence="4">
    <location>
        <begin position="1"/>
        <end position="26"/>
    </location>
</feature>
<dbReference type="Gene3D" id="3.10.100.10">
    <property type="entry name" value="Mannose-Binding Protein A, subunit A"/>
    <property type="match status" value="1"/>
</dbReference>
<dbReference type="InterPro" id="IPR016186">
    <property type="entry name" value="C-type_lectin-like/link_sf"/>
</dbReference>
<keyword evidence="6" id="KW-1185">Reference proteome</keyword>
<keyword evidence="2" id="KW-0964">Secreted</keyword>
<dbReference type="PANTHER" id="PTHR22803">
    <property type="entry name" value="MANNOSE, PHOSPHOLIPASE, LECTIN RECEPTOR RELATED"/>
    <property type="match status" value="1"/>
</dbReference>
<evidence type="ECO:0000256" key="4">
    <source>
        <dbReference type="SAM" id="SignalP"/>
    </source>
</evidence>
<dbReference type="PROSITE" id="PS50041">
    <property type="entry name" value="C_TYPE_LECTIN_2"/>
    <property type="match status" value="1"/>
</dbReference>
<dbReference type="GeneID" id="110090271"/>
<dbReference type="InterPro" id="IPR018378">
    <property type="entry name" value="C-type_lectin_CS"/>
</dbReference>
<evidence type="ECO:0000256" key="2">
    <source>
        <dbReference type="ARBA" id="ARBA00022525"/>
    </source>
</evidence>
<dbReference type="Pfam" id="PF00059">
    <property type="entry name" value="Lectin_C"/>
    <property type="match status" value="1"/>
</dbReference>
<keyword evidence="4" id="KW-0732">Signal</keyword>
<dbReference type="InterPro" id="IPR016187">
    <property type="entry name" value="CTDL_fold"/>
</dbReference>
<name>A0ABM5GK74_9SAUR</name>
<comment type="subcellular location">
    <subcellularLocation>
        <location evidence="1">Secreted</location>
    </subcellularLocation>
</comment>